<feature type="coiled-coil region" evidence="8">
    <location>
        <begin position="82"/>
        <end position="109"/>
    </location>
</feature>
<evidence type="ECO:0000256" key="5">
    <source>
        <dbReference type="ARBA" id="ARBA00023132"/>
    </source>
</evidence>
<reference evidence="10" key="1">
    <citation type="journal article" date="2020" name="Stud. Mycol.">
        <title>101 Dothideomycetes genomes: a test case for predicting lifestyles and emergence of pathogens.</title>
        <authorList>
            <person name="Haridas S."/>
            <person name="Albert R."/>
            <person name="Binder M."/>
            <person name="Bloem J."/>
            <person name="Labutti K."/>
            <person name="Salamov A."/>
            <person name="Andreopoulos B."/>
            <person name="Baker S."/>
            <person name="Barry K."/>
            <person name="Bills G."/>
            <person name="Bluhm B."/>
            <person name="Cannon C."/>
            <person name="Castanera R."/>
            <person name="Culley D."/>
            <person name="Daum C."/>
            <person name="Ezra D."/>
            <person name="Gonzalez J."/>
            <person name="Henrissat B."/>
            <person name="Kuo A."/>
            <person name="Liang C."/>
            <person name="Lipzen A."/>
            <person name="Lutzoni F."/>
            <person name="Magnuson J."/>
            <person name="Mondo S."/>
            <person name="Nolan M."/>
            <person name="Ohm R."/>
            <person name="Pangilinan J."/>
            <person name="Park H.-J."/>
            <person name="Ramirez L."/>
            <person name="Alfaro M."/>
            <person name="Sun H."/>
            <person name="Tritt A."/>
            <person name="Yoshinaga Y."/>
            <person name="Zwiers L.-H."/>
            <person name="Turgeon B."/>
            <person name="Goodwin S."/>
            <person name="Spatafora J."/>
            <person name="Crous P."/>
            <person name="Grigoriev I."/>
        </authorList>
    </citation>
    <scope>NUCLEOTIDE SEQUENCE</scope>
    <source>
        <strain evidence="10">CBS 130266</strain>
    </source>
</reference>
<dbReference type="AlphaFoldDB" id="A0A9P4U1V7"/>
<dbReference type="GO" id="GO:0000973">
    <property type="term" value="P:post-transcriptional tethering of RNA polymerase II gene DNA at nuclear periphery"/>
    <property type="evidence" value="ECO:0007669"/>
    <property type="project" value="TreeGrafter"/>
</dbReference>
<sequence length="1017" mass="115886">MSLSTRRTSSPRNQPARKALNKSVNFNPRIEEKETTPRKRWEELSSPQAMETGSESPLFPTLSRSFIDQDGNDTMNRIGEEVEKFAEYVDRWQKNKDELANEGNAKKDQYKHAKDLVITFQKIAEAKYKELKRGQHKRRNLLTQSWKGRIDELRDSPTPGNEVVPHQPEDEEEELQEMRQAKAEAESWKLLIIVTDAYAYKPSDAHKMDYRKKNRANKFTSNSDLWTGFIFEDDAARERKVVLEWLEKTANDNETTFDAIVEELESNTGLGNGTWQHGWLNTREKIKGEKRLRSITGPIRTDDNLISVDGIKPLVTQLDPDAPTRQKASLDKQDEHYERSLWLACYELLRRGKSRKDIKDFFEERNEGWRAASLGAAQDVDRHSNRFCLGGPYAGALWRRMCLAASKVATADKYERAVYGLLAGDTESVEPACQSWTDIVYMNYNSLLLASFEAWLQQNHPENFPSVLAQKFPLYKPVRLAADVNEYKNQVLDDILTRPKYDLSPHKPLDWIQAMLITANMHSLVRDLGITLAERANTDSVSRLMDPPRPGEVTKNDFSTFPDNGDALRMVVHMIIIQGEAGMKVPRELNIHVQNCFVGYIEMLRALGKIEAIPTYARFIDEGARYVIMGFIVSQIEDHDEQDRLVRLMAASSLDVTSILADQYTIALEGLDLGPDGKKKSIPRFHMVDPAAARWAGWRMRPEFSLSAEGDAMNLLSVAEQKVIWSVQWYLKCNSNWRDSFWGMTHVMKELLRTGHYLAALAITKIVPFKALSQLKSPPIIGSAIDVFEDNDEIIDDEETEFHIRLLQNSSRGTYEMQQLCMAIEALIEWRSFEEEMTGMADTELTGQQTKHHMEGCLQDIEMAMAPLLNNFMTQFQNESDAETYTTLRNTYLPDLILAYNSALTFSSDFLGPEILFKSINLATTISDQESLTSTFLASNRLNDLLMTLAVTSRQLLKINQHLEMNERSAEKATGREGKKLLGRIRRKKSKGVGRRWGGETVGIWDVDGVFGGEGGS</sequence>
<comment type="caution">
    <text evidence="10">The sequence shown here is derived from an EMBL/GenBank/DDBJ whole genome shotgun (WGS) entry which is preliminary data.</text>
</comment>
<evidence type="ECO:0000256" key="6">
    <source>
        <dbReference type="ARBA" id="ARBA00023242"/>
    </source>
</evidence>
<keyword evidence="2" id="KW-0509">mRNA transport</keyword>
<dbReference type="GO" id="GO:0031080">
    <property type="term" value="C:nuclear pore outer ring"/>
    <property type="evidence" value="ECO:0007669"/>
    <property type="project" value="TreeGrafter"/>
</dbReference>
<dbReference type="GO" id="GO:0017056">
    <property type="term" value="F:structural constituent of nuclear pore"/>
    <property type="evidence" value="ECO:0007669"/>
    <property type="project" value="UniProtKB-UniRule"/>
</dbReference>
<feature type="compositionally biased region" description="Polar residues" evidence="9">
    <location>
        <begin position="45"/>
        <end position="55"/>
    </location>
</feature>
<comment type="function">
    <text evidence="7">Functions as a component of the nuclear pore complex (NPC).</text>
</comment>
<keyword evidence="7" id="KW-0472">Membrane</keyword>
<feature type="region of interest" description="Disordered" evidence="9">
    <location>
        <begin position="1"/>
        <end position="72"/>
    </location>
</feature>
<comment type="similarity">
    <text evidence="7">Belongs to the nucleoporin Nup84/Nup107 family.</text>
</comment>
<dbReference type="Gene3D" id="1.20.190.50">
    <property type="match status" value="1"/>
</dbReference>
<name>A0A9P4U1V7_9PEZI</name>
<gene>
    <name evidence="10" type="ORF">EJ08DRAFT_656716</name>
</gene>
<dbReference type="OrthoDB" id="3098at2759"/>
<evidence type="ECO:0000256" key="9">
    <source>
        <dbReference type="SAM" id="MobiDB-lite"/>
    </source>
</evidence>
<evidence type="ECO:0000256" key="4">
    <source>
        <dbReference type="ARBA" id="ARBA00023010"/>
    </source>
</evidence>
<proteinExistence type="inferred from homology"/>
<comment type="subcellular location">
    <subcellularLocation>
        <location evidence="7">Nucleus</location>
        <location evidence="7">Nuclear pore complex</location>
    </subcellularLocation>
    <subcellularLocation>
        <location evidence="7">Nucleus membrane</location>
    </subcellularLocation>
</comment>
<evidence type="ECO:0000256" key="2">
    <source>
        <dbReference type="ARBA" id="ARBA00022816"/>
    </source>
</evidence>
<dbReference type="Gene3D" id="1.10.3450.20">
    <property type="match status" value="1"/>
</dbReference>
<dbReference type="EMBL" id="MU007014">
    <property type="protein sequence ID" value="KAF2435079.1"/>
    <property type="molecule type" value="Genomic_DNA"/>
</dbReference>
<keyword evidence="4 7" id="KW-0811">Translocation</keyword>
<dbReference type="GO" id="GO:0031965">
    <property type="term" value="C:nuclear membrane"/>
    <property type="evidence" value="ECO:0007669"/>
    <property type="project" value="UniProtKB-SubCell"/>
</dbReference>
<evidence type="ECO:0000313" key="11">
    <source>
        <dbReference type="Proteomes" id="UP000800235"/>
    </source>
</evidence>
<evidence type="ECO:0000256" key="3">
    <source>
        <dbReference type="ARBA" id="ARBA00022927"/>
    </source>
</evidence>
<keyword evidence="5 7" id="KW-0906">Nuclear pore complex</keyword>
<dbReference type="GO" id="GO:0006606">
    <property type="term" value="P:protein import into nucleus"/>
    <property type="evidence" value="ECO:0007669"/>
    <property type="project" value="TreeGrafter"/>
</dbReference>
<evidence type="ECO:0000256" key="8">
    <source>
        <dbReference type="SAM" id="Coils"/>
    </source>
</evidence>
<dbReference type="PANTHER" id="PTHR13003:SF2">
    <property type="entry name" value="NUCLEAR PORE COMPLEX PROTEIN NUP107"/>
    <property type="match status" value="1"/>
</dbReference>
<accession>A0A9P4U1V7</accession>
<feature type="compositionally biased region" description="Polar residues" evidence="9">
    <location>
        <begin position="1"/>
        <end position="13"/>
    </location>
</feature>
<organism evidence="10 11">
    <name type="scientific">Tothia fuscella</name>
    <dbReference type="NCBI Taxonomy" id="1048955"/>
    <lineage>
        <taxon>Eukaryota</taxon>
        <taxon>Fungi</taxon>
        <taxon>Dikarya</taxon>
        <taxon>Ascomycota</taxon>
        <taxon>Pezizomycotina</taxon>
        <taxon>Dothideomycetes</taxon>
        <taxon>Pleosporomycetidae</taxon>
        <taxon>Venturiales</taxon>
        <taxon>Cylindrosympodiaceae</taxon>
        <taxon>Tothia</taxon>
    </lineage>
</organism>
<keyword evidence="8" id="KW-0175">Coiled coil</keyword>
<feature type="compositionally biased region" description="Basic and acidic residues" evidence="9">
    <location>
        <begin position="29"/>
        <end position="43"/>
    </location>
</feature>
<evidence type="ECO:0000256" key="1">
    <source>
        <dbReference type="ARBA" id="ARBA00022448"/>
    </source>
</evidence>
<dbReference type="Pfam" id="PF04121">
    <property type="entry name" value="Nup84_Nup100"/>
    <property type="match status" value="1"/>
</dbReference>
<keyword evidence="3" id="KW-0653">Protein transport</keyword>
<dbReference type="PANTHER" id="PTHR13003">
    <property type="entry name" value="NUP107-RELATED"/>
    <property type="match status" value="1"/>
</dbReference>
<keyword evidence="1 7" id="KW-0813">Transport</keyword>
<evidence type="ECO:0000256" key="7">
    <source>
        <dbReference type="RuleBase" id="RU365072"/>
    </source>
</evidence>
<dbReference type="Proteomes" id="UP000800235">
    <property type="component" value="Unassembled WGS sequence"/>
</dbReference>
<keyword evidence="6 7" id="KW-0539">Nucleus</keyword>
<keyword evidence="11" id="KW-1185">Reference proteome</keyword>
<dbReference type="GO" id="GO:0006406">
    <property type="term" value="P:mRNA export from nucleus"/>
    <property type="evidence" value="ECO:0007669"/>
    <property type="project" value="TreeGrafter"/>
</dbReference>
<protein>
    <recommendedName>
        <fullName evidence="7">Nuclear pore complex protein</fullName>
    </recommendedName>
</protein>
<comment type="subunit">
    <text evidence="7">Part of the nuclear pore complex (NPC).</text>
</comment>
<dbReference type="InterPro" id="IPR007252">
    <property type="entry name" value="Nup84/Nup107"/>
</dbReference>
<evidence type="ECO:0000313" key="10">
    <source>
        <dbReference type="EMBL" id="KAF2435079.1"/>
    </source>
</evidence>